<organism evidence="10 11">
    <name type="scientific">Varroa destructor</name>
    <name type="common">Honeybee mite</name>
    <dbReference type="NCBI Taxonomy" id="109461"/>
    <lineage>
        <taxon>Eukaryota</taxon>
        <taxon>Metazoa</taxon>
        <taxon>Ecdysozoa</taxon>
        <taxon>Arthropoda</taxon>
        <taxon>Chelicerata</taxon>
        <taxon>Arachnida</taxon>
        <taxon>Acari</taxon>
        <taxon>Parasitiformes</taxon>
        <taxon>Mesostigmata</taxon>
        <taxon>Gamasina</taxon>
        <taxon>Dermanyssoidea</taxon>
        <taxon>Varroidae</taxon>
        <taxon>Varroa</taxon>
    </lineage>
</organism>
<dbReference type="FunFam" id="3.30.70.2510:FF:000001">
    <property type="entry name" value="tRNA pseudouridine synthase Pus10"/>
    <property type="match status" value="1"/>
</dbReference>
<evidence type="ECO:0000256" key="5">
    <source>
        <dbReference type="ARBA" id="ARBA00075270"/>
    </source>
</evidence>
<dbReference type="GO" id="GO:0003723">
    <property type="term" value="F:RNA binding"/>
    <property type="evidence" value="ECO:0007669"/>
    <property type="project" value="InterPro"/>
</dbReference>
<dbReference type="InterPro" id="IPR020103">
    <property type="entry name" value="PsdUridine_synth_cat_dom_sf"/>
</dbReference>
<evidence type="ECO:0000313" key="10">
    <source>
        <dbReference type="EnsemblMetazoa" id="XP_022659159"/>
    </source>
</evidence>
<keyword evidence="4" id="KW-0413">Isomerase</keyword>
<dbReference type="Pfam" id="PF21238">
    <property type="entry name" value="Pus10_C"/>
    <property type="match status" value="1"/>
</dbReference>
<dbReference type="GO" id="GO:0160148">
    <property type="term" value="F:tRNA pseudouridine(55) synthase activity"/>
    <property type="evidence" value="ECO:0007669"/>
    <property type="project" value="UniProtKB-EC"/>
</dbReference>
<dbReference type="FunCoup" id="A0A7M7M980">
    <property type="interactions" value="1747"/>
</dbReference>
<dbReference type="GeneID" id="111249496"/>
<name>A0A7M7M980_VARDE</name>
<evidence type="ECO:0000256" key="6">
    <source>
        <dbReference type="ARBA" id="ARBA00079393"/>
    </source>
</evidence>
<dbReference type="OrthoDB" id="271937at2759"/>
<dbReference type="Pfam" id="PF21237">
    <property type="entry name" value="Pus10_N_euk"/>
    <property type="match status" value="1"/>
</dbReference>
<dbReference type="FunFam" id="3.30.70.3190:FF:000001">
    <property type="entry name" value="tRNA pseudouridine synthase Pus10"/>
    <property type="match status" value="1"/>
</dbReference>
<dbReference type="InterPro" id="IPR048741">
    <property type="entry name" value="Pus10-like_C"/>
</dbReference>
<dbReference type="Gene3D" id="3.30.70.3190">
    <property type="match status" value="1"/>
</dbReference>
<evidence type="ECO:0000256" key="3">
    <source>
        <dbReference type="ARBA" id="ARBA00022694"/>
    </source>
</evidence>
<evidence type="ECO:0000256" key="7">
    <source>
        <dbReference type="ARBA" id="ARBA00083669"/>
    </source>
</evidence>
<evidence type="ECO:0000256" key="1">
    <source>
        <dbReference type="ARBA" id="ARBA00009652"/>
    </source>
</evidence>
<dbReference type="CTD" id="150962"/>
<dbReference type="PANTHER" id="PTHR21568">
    <property type="entry name" value="TRNA PSEUDOURIDINE SYNTHASE PUS10"/>
    <property type="match status" value="1"/>
</dbReference>
<dbReference type="InterPro" id="IPR048742">
    <property type="entry name" value="Pus10_N_euk"/>
</dbReference>
<keyword evidence="11" id="KW-1185">Reference proteome</keyword>
<dbReference type="KEGG" id="vde:111249496"/>
<reference evidence="10" key="1">
    <citation type="submission" date="2021-01" db="UniProtKB">
        <authorList>
            <consortium name="EnsemblMetazoa"/>
        </authorList>
    </citation>
    <scope>IDENTIFICATION</scope>
</reference>
<dbReference type="Gene3D" id="3.30.70.2510">
    <property type="match status" value="1"/>
</dbReference>
<feature type="domain" description="Pus10-like C-terminal" evidence="9">
    <location>
        <begin position="239"/>
        <end position="470"/>
    </location>
</feature>
<protein>
    <recommendedName>
        <fullName evidence="2">tRNA pseudouridine(55) synthase</fullName>
        <ecNumber evidence="2">5.4.99.25</ecNumber>
    </recommendedName>
    <alternativeName>
        <fullName evidence="7">tRNA pseudouridine 55 synthase</fullName>
    </alternativeName>
    <alternativeName>
        <fullName evidence="5">tRNA pseudouridylate synthase</fullName>
    </alternativeName>
    <alternativeName>
        <fullName evidence="6">tRNA-uridine isomerase</fullName>
    </alternativeName>
</protein>
<comment type="similarity">
    <text evidence="1">Belongs to the pseudouridine synthase Pus10 family.</text>
</comment>
<keyword evidence="3" id="KW-0819">tRNA processing</keyword>
<sequence length="501" mass="57644">MEDELRENVKNFLLNHDLCRMCILRALGERQTNAYCRQFEEWRTPGEPQCKRVQRGICPACLGLLEPVYLFEVFEAVVEAVAISECRFHNFLLTIAIPPVCLLRQRLVYLTVKNKFEMYKLAEECLVTVKDCVKMVIGFLFEDEFKVLFSPKASFQVNIILPGALTPVEQDAVNKLAKPVVKKSRKAMRRDEFSTKTITSFLQRTSEDNFRAEFKFPPPEALCKAPEPPKVTCGHLQIYLAGRYCKYSRELSQTPWLIEGERKMKNSVEELITDVVRRTVLCERITFSSSGREDVDVRMLGEGRPFILEVWRPKRIDWLAEEMAQIEVQINTSTKDIAVNRLQLIGREQVKDLKDGEEHKRKFYCAYCVTAKPTSEIDFSKLTSLKNLVLKQNTPMRVLHRRTAMIRDRTIHSAEIEIVDSFKFKLILCTQAGTYVKEFVHGDLGRTLPNVCTLLDEAVDIENLDVTKVDLDWPPERGATELLENGVLTYDSDRSAKGDIV</sequence>
<dbReference type="RefSeq" id="XP_022659159.1">
    <property type="nucleotide sequence ID" value="XM_022803424.1"/>
</dbReference>
<accession>A0A7M7M980</accession>
<feature type="domain" description="Pus10 N-terminal eukaryotes" evidence="8">
    <location>
        <begin position="58"/>
        <end position="221"/>
    </location>
</feature>
<dbReference type="Proteomes" id="UP000594260">
    <property type="component" value="Unplaced"/>
</dbReference>
<evidence type="ECO:0000313" key="11">
    <source>
        <dbReference type="Proteomes" id="UP000594260"/>
    </source>
</evidence>
<evidence type="ECO:0000259" key="8">
    <source>
        <dbReference type="Pfam" id="PF21237"/>
    </source>
</evidence>
<dbReference type="InterPro" id="IPR039894">
    <property type="entry name" value="Pus10-like"/>
</dbReference>
<dbReference type="SUPFAM" id="SSF55120">
    <property type="entry name" value="Pseudouridine synthase"/>
    <property type="match status" value="1"/>
</dbReference>
<dbReference type="EnsemblMetazoa" id="XM_022803424">
    <property type="protein sequence ID" value="XP_022659159"/>
    <property type="gene ID" value="LOC111249496"/>
</dbReference>
<dbReference type="OMA" id="LVISCQR"/>
<dbReference type="EC" id="5.4.99.25" evidence="2"/>
<dbReference type="NCBIfam" id="TIGR01213">
    <property type="entry name" value="pseudo_Pus10arc"/>
    <property type="match status" value="1"/>
</dbReference>
<proteinExistence type="inferred from homology"/>
<evidence type="ECO:0000259" key="9">
    <source>
        <dbReference type="Pfam" id="PF21238"/>
    </source>
</evidence>
<dbReference type="PANTHER" id="PTHR21568:SF0">
    <property type="entry name" value="TRNA PSEUDOURIDINE SYNTHASE PUS10"/>
    <property type="match status" value="1"/>
</dbReference>
<evidence type="ECO:0000256" key="4">
    <source>
        <dbReference type="ARBA" id="ARBA00023235"/>
    </source>
</evidence>
<dbReference type="InParanoid" id="A0A7M7M980"/>
<evidence type="ECO:0000256" key="2">
    <source>
        <dbReference type="ARBA" id="ARBA00012787"/>
    </source>
</evidence>
<dbReference type="GO" id="GO:0031119">
    <property type="term" value="P:tRNA pseudouridine synthesis"/>
    <property type="evidence" value="ECO:0007669"/>
    <property type="project" value="TreeGrafter"/>
</dbReference>
<dbReference type="AlphaFoldDB" id="A0A7M7M980"/>